<dbReference type="GO" id="GO:0009432">
    <property type="term" value="P:SOS response"/>
    <property type="evidence" value="ECO:0007669"/>
    <property type="project" value="UniProtKB-UniRule"/>
</dbReference>
<dbReference type="HAMAP" id="MF_00365">
    <property type="entry name" value="RecF"/>
    <property type="match status" value="1"/>
</dbReference>
<evidence type="ECO:0000256" key="1">
    <source>
        <dbReference type="ARBA" id="ARBA00022490"/>
    </source>
</evidence>
<dbReference type="NCBIfam" id="TIGR00611">
    <property type="entry name" value="recf"/>
    <property type="match status" value="1"/>
</dbReference>
<dbReference type="Gene3D" id="1.20.1050.90">
    <property type="entry name" value="RecF/RecN/SMC, N-terminal domain"/>
    <property type="match status" value="1"/>
</dbReference>
<evidence type="ECO:0000259" key="8">
    <source>
        <dbReference type="Pfam" id="PF13175"/>
    </source>
</evidence>
<dbReference type="GO" id="GO:0006260">
    <property type="term" value="P:DNA replication"/>
    <property type="evidence" value="ECO:0007669"/>
    <property type="project" value="UniProtKB-UniRule"/>
</dbReference>
<dbReference type="GO" id="GO:0003697">
    <property type="term" value="F:single-stranded DNA binding"/>
    <property type="evidence" value="ECO:0007669"/>
    <property type="project" value="UniProtKB-UniRule"/>
</dbReference>
<dbReference type="PANTHER" id="PTHR32182:SF0">
    <property type="entry name" value="DNA REPLICATION AND REPAIR PROTEIN RECF"/>
    <property type="match status" value="1"/>
</dbReference>
<dbReference type="GO" id="GO:0005524">
    <property type="term" value="F:ATP binding"/>
    <property type="evidence" value="ECO:0007669"/>
    <property type="project" value="UniProtKB-UniRule"/>
</dbReference>
<dbReference type="Pfam" id="PF13175">
    <property type="entry name" value="AAA_15"/>
    <property type="match status" value="1"/>
</dbReference>
<keyword evidence="6 7" id="KW-0742">SOS response</keyword>
<dbReference type="InterPro" id="IPR018078">
    <property type="entry name" value="DNA-binding_RecF_CS"/>
</dbReference>
<accession>A0A7W7YJ27</accession>
<keyword evidence="2 6" id="KW-0235">DNA replication</keyword>
<feature type="binding site" evidence="6">
    <location>
        <begin position="29"/>
        <end position="36"/>
    </location>
    <ligand>
        <name>ATP</name>
        <dbReference type="ChEBI" id="CHEBI:30616"/>
    </ligand>
</feature>
<comment type="similarity">
    <text evidence="6 7">Belongs to the RecF family.</text>
</comment>
<comment type="function">
    <text evidence="6 7">The RecF protein is involved in DNA metabolism; it is required for DNA replication and normal SOS inducibility. RecF binds preferentially to single-stranded, linear DNA. It also seems to bind ATP.</text>
</comment>
<evidence type="ECO:0000313" key="10">
    <source>
        <dbReference type="Proteomes" id="UP000534294"/>
    </source>
</evidence>
<dbReference type="InterPro" id="IPR042174">
    <property type="entry name" value="RecF_2"/>
</dbReference>
<evidence type="ECO:0000256" key="7">
    <source>
        <dbReference type="RuleBase" id="RU000578"/>
    </source>
</evidence>
<dbReference type="Gene3D" id="3.40.50.300">
    <property type="entry name" value="P-loop containing nucleotide triphosphate hydrolases"/>
    <property type="match status" value="1"/>
</dbReference>
<dbReference type="GO" id="GO:0000731">
    <property type="term" value="P:DNA synthesis involved in DNA repair"/>
    <property type="evidence" value="ECO:0007669"/>
    <property type="project" value="TreeGrafter"/>
</dbReference>
<dbReference type="GO" id="GO:0006302">
    <property type="term" value="P:double-strand break repair"/>
    <property type="evidence" value="ECO:0007669"/>
    <property type="project" value="TreeGrafter"/>
</dbReference>
<keyword evidence="1 6" id="KW-0963">Cytoplasm</keyword>
<dbReference type="EMBL" id="JACHIF010000002">
    <property type="protein sequence ID" value="MBB5036997.1"/>
    <property type="molecule type" value="Genomic_DNA"/>
</dbReference>
<evidence type="ECO:0000256" key="5">
    <source>
        <dbReference type="ARBA" id="ARBA00023125"/>
    </source>
</evidence>
<keyword evidence="10" id="KW-1185">Reference proteome</keyword>
<gene>
    <name evidence="6" type="primary">recF</name>
    <name evidence="9" type="ORF">HNQ64_001239</name>
</gene>
<dbReference type="SUPFAM" id="SSF52540">
    <property type="entry name" value="P-loop containing nucleoside triphosphate hydrolases"/>
    <property type="match status" value="1"/>
</dbReference>
<evidence type="ECO:0000256" key="6">
    <source>
        <dbReference type="HAMAP-Rule" id="MF_00365"/>
    </source>
</evidence>
<organism evidence="9 10">
    <name type="scientific">Prosthecobacter dejongeii</name>
    <dbReference type="NCBI Taxonomy" id="48465"/>
    <lineage>
        <taxon>Bacteria</taxon>
        <taxon>Pseudomonadati</taxon>
        <taxon>Verrucomicrobiota</taxon>
        <taxon>Verrucomicrobiia</taxon>
        <taxon>Verrucomicrobiales</taxon>
        <taxon>Verrucomicrobiaceae</taxon>
        <taxon>Prosthecobacter</taxon>
    </lineage>
</organism>
<name>A0A7W7YJ27_9BACT</name>
<dbReference type="AlphaFoldDB" id="A0A7W7YJ27"/>
<evidence type="ECO:0000256" key="3">
    <source>
        <dbReference type="ARBA" id="ARBA00022741"/>
    </source>
</evidence>
<keyword evidence="3 6" id="KW-0547">Nucleotide-binding</keyword>
<dbReference type="InterPro" id="IPR027417">
    <property type="entry name" value="P-loop_NTPase"/>
</dbReference>
<dbReference type="RefSeq" id="WP_184206461.1">
    <property type="nucleotide sequence ID" value="NZ_JACHIF010000002.1"/>
</dbReference>
<dbReference type="PANTHER" id="PTHR32182">
    <property type="entry name" value="DNA REPLICATION AND REPAIR PROTEIN RECF"/>
    <property type="match status" value="1"/>
</dbReference>
<protein>
    <recommendedName>
        <fullName evidence="6 7">DNA replication and repair protein RecF</fullName>
    </recommendedName>
</protein>
<dbReference type="GO" id="GO:0005737">
    <property type="term" value="C:cytoplasm"/>
    <property type="evidence" value="ECO:0007669"/>
    <property type="project" value="UniProtKB-SubCell"/>
</dbReference>
<reference evidence="9 10" key="1">
    <citation type="submission" date="2020-08" db="EMBL/GenBank/DDBJ databases">
        <title>Genomic Encyclopedia of Type Strains, Phase IV (KMG-IV): sequencing the most valuable type-strain genomes for metagenomic binning, comparative biology and taxonomic classification.</title>
        <authorList>
            <person name="Goeker M."/>
        </authorList>
    </citation>
    <scope>NUCLEOTIDE SEQUENCE [LARGE SCALE GENOMIC DNA]</scope>
    <source>
        <strain evidence="9 10">DSM 12251</strain>
    </source>
</reference>
<comment type="caution">
    <text evidence="9">The sequence shown here is derived from an EMBL/GenBank/DDBJ whole genome shotgun (WGS) entry which is preliminary data.</text>
</comment>
<proteinExistence type="inferred from homology"/>
<keyword evidence="6 7" id="KW-0227">DNA damage</keyword>
<evidence type="ECO:0000256" key="2">
    <source>
        <dbReference type="ARBA" id="ARBA00022705"/>
    </source>
</evidence>
<evidence type="ECO:0000256" key="4">
    <source>
        <dbReference type="ARBA" id="ARBA00022840"/>
    </source>
</evidence>
<feature type="domain" description="Endonuclease GajA/Old nuclease/RecF-like AAA" evidence="8">
    <location>
        <begin position="1"/>
        <end position="49"/>
    </location>
</feature>
<dbReference type="InterPro" id="IPR041685">
    <property type="entry name" value="AAA_GajA/Old/RecF-like"/>
</dbReference>
<comment type="subcellular location">
    <subcellularLocation>
        <location evidence="6 7">Cytoplasm</location>
    </subcellularLocation>
</comment>
<keyword evidence="5 6" id="KW-0238">DNA-binding</keyword>
<dbReference type="PROSITE" id="PS00618">
    <property type="entry name" value="RECF_2"/>
    <property type="match status" value="1"/>
</dbReference>
<keyword evidence="6 7" id="KW-0234">DNA repair</keyword>
<keyword evidence="4 6" id="KW-0067">ATP-binding</keyword>
<evidence type="ECO:0000313" key="9">
    <source>
        <dbReference type="EMBL" id="MBB5036997.1"/>
    </source>
</evidence>
<dbReference type="InterPro" id="IPR001238">
    <property type="entry name" value="DNA-binding_RecF"/>
</dbReference>
<sequence>MLTDLLLRDFRCFEECRVTLHPEMTVFVGRNAQGKTSLMEAACVLLRLQSPRTSNRAEVIRLGAKTMLIEGTLKDKRMRCAQSATVRRLAIEGTVCGKTAEYLSQSGLVVWMDHRDMNLLRGSAEHRRRYLDFAASQMFPDYLKALRGYERALRGRNYVLKRDAIIAWRQADAFAKVMDDFAQVIIARRHELVQILQPHVTRIHAELSGGSERGVTNYAPSFFEGSLVEGLAERREEEQRLRQTSIGPHRDDMQLLLNDLDATSFASEGQQRSLALSLKIAQAHALEQVAGQPPLLLLDDVFGELDAHRRRALLRLLPVGTQKVITTTHLEWAQGEVIPGLVYQVEGARVTVLE</sequence>
<dbReference type="Proteomes" id="UP000534294">
    <property type="component" value="Unassembled WGS sequence"/>
</dbReference>